<evidence type="ECO:0000313" key="2">
    <source>
        <dbReference type="EMBL" id="RUR21776.1"/>
    </source>
</evidence>
<protein>
    <submittedName>
        <fullName evidence="1">Uncharacterized protein</fullName>
    </submittedName>
</protein>
<gene>
    <name evidence="1" type="ORF">DGG96_11020</name>
    <name evidence="2" type="ORF">ELY20_11150</name>
</gene>
<evidence type="ECO:0000313" key="4">
    <source>
        <dbReference type="Proteomes" id="UP000287374"/>
    </source>
</evidence>
<dbReference type="Proteomes" id="UP000287374">
    <property type="component" value="Unassembled WGS sequence"/>
</dbReference>
<keyword evidence="4" id="KW-1185">Reference proteome</keyword>
<proteinExistence type="predicted"/>
<dbReference type="EMBL" id="QHJG01000016">
    <property type="protein sequence ID" value="PWY55629.1"/>
    <property type="molecule type" value="Genomic_DNA"/>
</dbReference>
<dbReference type="EMBL" id="RZGX01000014">
    <property type="protein sequence ID" value="RUR21776.1"/>
    <property type="molecule type" value="Genomic_DNA"/>
</dbReference>
<evidence type="ECO:0000313" key="3">
    <source>
        <dbReference type="Proteomes" id="UP000247152"/>
    </source>
</evidence>
<dbReference type="OrthoDB" id="5648104at2"/>
<dbReference type="RefSeq" id="WP_110142712.1">
    <property type="nucleotide sequence ID" value="NZ_QHJG01000016.1"/>
</dbReference>
<accession>A0A317U2Q8</accession>
<organism evidence="1 3">
    <name type="scientific">Legionella qingyii</name>
    <dbReference type="NCBI Taxonomy" id="2184757"/>
    <lineage>
        <taxon>Bacteria</taxon>
        <taxon>Pseudomonadati</taxon>
        <taxon>Pseudomonadota</taxon>
        <taxon>Gammaproteobacteria</taxon>
        <taxon>Legionellales</taxon>
        <taxon>Legionellaceae</taxon>
        <taxon>Legionella</taxon>
    </lineage>
</organism>
<name>A0A317U2Q8_9GAMM</name>
<sequence>MKFIHGLFLVSFLIYQNAHAEKALSPPAGQSAQCEEAYERSGQIKTISNVFSSLSNNCYSAGGMKLMHKILVAENSNEPTGVLFTCTGSDLNFVVFSCLYSTN</sequence>
<reference evidence="2 4" key="2">
    <citation type="submission" date="2018-12" db="EMBL/GenBank/DDBJ databases">
        <title>Legionella sp,whole genome shotgun sequence.</title>
        <authorList>
            <person name="Wu H."/>
        </authorList>
    </citation>
    <scope>NUCLEOTIDE SEQUENCE [LARGE SCALE GENOMIC DNA]</scope>
    <source>
        <strain evidence="2">Km489</strain>
        <strain evidence="4">km489</strain>
    </source>
</reference>
<comment type="caution">
    <text evidence="1">The sequence shown here is derived from an EMBL/GenBank/DDBJ whole genome shotgun (WGS) entry which is preliminary data.</text>
</comment>
<dbReference type="Proteomes" id="UP000247152">
    <property type="component" value="Unassembled WGS sequence"/>
</dbReference>
<reference evidence="1 3" key="1">
    <citation type="submission" date="2018-05" db="EMBL/GenBank/DDBJ databases">
        <title>Legionella qingyii sp.nov., whole genome shotgun sequence.</title>
        <authorList>
            <person name="Wu H."/>
            <person name="Zhu Q."/>
            <person name="Hu C."/>
        </authorList>
    </citation>
    <scope>NUCLEOTIDE SEQUENCE [LARGE SCALE GENOMIC DNA]</scope>
    <source>
        <strain evidence="1 3">HEB18</strain>
    </source>
</reference>
<dbReference type="AlphaFoldDB" id="A0A317U2Q8"/>
<evidence type="ECO:0000313" key="1">
    <source>
        <dbReference type="EMBL" id="PWY55629.1"/>
    </source>
</evidence>